<dbReference type="EMBL" id="FNOU01000005">
    <property type="protein sequence ID" value="SDX67101.1"/>
    <property type="molecule type" value="Genomic_DNA"/>
</dbReference>
<reference evidence="2" key="1">
    <citation type="submission" date="2016-10" db="EMBL/GenBank/DDBJ databases">
        <authorList>
            <person name="Varghese N."/>
            <person name="Submissions S."/>
        </authorList>
    </citation>
    <scope>NUCLEOTIDE SEQUENCE [LARGE SCALE GENOMIC DNA]</scope>
    <source>
        <strain evidence="2">VPI 5359</strain>
    </source>
</reference>
<dbReference type="Proteomes" id="UP000199652">
    <property type="component" value="Unassembled WGS sequence"/>
</dbReference>
<evidence type="ECO:0000313" key="2">
    <source>
        <dbReference type="Proteomes" id="UP000199652"/>
    </source>
</evidence>
<dbReference type="STRING" id="1528.SAMN04488579_10547"/>
<dbReference type="AlphaFoldDB" id="A0A1H3DL31"/>
<proteinExistence type="predicted"/>
<sequence length="33" mass="3867">MKAGVGDKIYPCQHPENLLYYTQSKRPTEEAWL</sequence>
<name>A0A1H3DL31_EUBBA</name>
<evidence type="ECO:0000313" key="1">
    <source>
        <dbReference type="EMBL" id="SDX67101.1"/>
    </source>
</evidence>
<protein>
    <submittedName>
        <fullName evidence="1">Uncharacterized protein</fullName>
    </submittedName>
</protein>
<accession>A0A1H3DL31</accession>
<gene>
    <name evidence="1" type="ORF">SAMN04488579_10547</name>
</gene>
<organism evidence="1 2">
    <name type="scientific">Eubacterium barkeri</name>
    <name type="common">Clostridium barkeri</name>
    <dbReference type="NCBI Taxonomy" id="1528"/>
    <lineage>
        <taxon>Bacteria</taxon>
        <taxon>Bacillati</taxon>
        <taxon>Bacillota</taxon>
        <taxon>Clostridia</taxon>
        <taxon>Eubacteriales</taxon>
        <taxon>Eubacteriaceae</taxon>
        <taxon>Eubacterium</taxon>
    </lineage>
</organism>
<keyword evidence="2" id="KW-1185">Reference proteome</keyword>